<keyword evidence="10" id="KW-0067">ATP-binding</keyword>
<feature type="domain" description="HAMP" evidence="14">
    <location>
        <begin position="93"/>
        <end position="145"/>
    </location>
</feature>
<feature type="transmembrane region" description="Helical" evidence="12">
    <location>
        <begin position="21"/>
        <end position="54"/>
    </location>
</feature>
<evidence type="ECO:0000256" key="1">
    <source>
        <dbReference type="ARBA" id="ARBA00000085"/>
    </source>
</evidence>
<dbReference type="GO" id="GO:0005886">
    <property type="term" value="C:plasma membrane"/>
    <property type="evidence" value="ECO:0007669"/>
    <property type="project" value="UniProtKB-SubCell"/>
</dbReference>
<keyword evidence="11 12" id="KW-1133">Transmembrane helix</keyword>
<reference evidence="15" key="2">
    <citation type="submission" date="2021-09" db="EMBL/GenBank/DDBJ databases">
        <authorList>
            <person name="Gilroy R."/>
        </authorList>
    </citation>
    <scope>NUCLEOTIDE SEQUENCE</scope>
    <source>
        <strain evidence="15">CHK124-7917</strain>
    </source>
</reference>
<dbReference type="SMART" id="SM00387">
    <property type="entry name" value="HATPase_c"/>
    <property type="match status" value="1"/>
</dbReference>
<dbReference type="PROSITE" id="PS50109">
    <property type="entry name" value="HIS_KIN"/>
    <property type="match status" value="1"/>
</dbReference>
<dbReference type="Gene3D" id="6.10.340.10">
    <property type="match status" value="1"/>
</dbReference>
<dbReference type="CDD" id="cd00082">
    <property type="entry name" value="HisKA"/>
    <property type="match status" value="1"/>
</dbReference>
<dbReference type="Pfam" id="PF02518">
    <property type="entry name" value="HATPase_c"/>
    <property type="match status" value="1"/>
</dbReference>
<dbReference type="EMBL" id="DYWQ01000056">
    <property type="protein sequence ID" value="HJF44866.1"/>
    <property type="molecule type" value="Genomic_DNA"/>
</dbReference>
<proteinExistence type="predicted"/>
<evidence type="ECO:0000256" key="12">
    <source>
        <dbReference type="SAM" id="Phobius"/>
    </source>
</evidence>
<dbReference type="GO" id="GO:0005524">
    <property type="term" value="F:ATP binding"/>
    <property type="evidence" value="ECO:0007669"/>
    <property type="project" value="UniProtKB-KW"/>
</dbReference>
<comment type="subcellular location">
    <subcellularLocation>
        <location evidence="2">Cell membrane</location>
        <topology evidence="2">Multi-pass membrane protein</topology>
    </subcellularLocation>
</comment>
<dbReference type="Gene3D" id="3.30.565.10">
    <property type="entry name" value="Histidine kinase-like ATPase, C-terminal domain"/>
    <property type="match status" value="1"/>
</dbReference>
<evidence type="ECO:0000256" key="9">
    <source>
        <dbReference type="ARBA" id="ARBA00022777"/>
    </source>
</evidence>
<dbReference type="CDD" id="cd06225">
    <property type="entry name" value="HAMP"/>
    <property type="match status" value="1"/>
</dbReference>
<dbReference type="InterPro" id="IPR036890">
    <property type="entry name" value="HATPase_C_sf"/>
</dbReference>
<dbReference type="PANTHER" id="PTHR44936">
    <property type="entry name" value="SENSOR PROTEIN CREC"/>
    <property type="match status" value="1"/>
</dbReference>
<evidence type="ECO:0000256" key="6">
    <source>
        <dbReference type="ARBA" id="ARBA00022679"/>
    </source>
</evidence>
<keyword evidence="12" id="KW-0472">Membrane</keyword>
<accession>A0A921GF48</accession>
<dbReference type="SUPFAM" id="SSF47384">
    <property type="entry name" value="Homodimeric domain of signal transducing histidine kinase"/>
    <property type="match status" value="1"/>
</dbReference>
<keyword evidence="5" id="KW-0597">Phosphoprotein</keyword>
<evidence type="ECO:0000256" key="8">
    <source>
        <dbReference type="ARBA" id="ARBA00022741"/>
    </source>
</evidence>
<dbReference type="InterPro" id="IPR050980">
    <property type="entry name" value="2C_sensor_his_kinase"/>
</dbReference>
<evidence type="ECO:0000256" key="5">
    <source>
        <dbReference type="ARBA" id="ARBA00022553"/>
    </source>
</evidence>
<evidence type="ECO:0000256" key="2">
    <source>
        <dbReference type="ARBA" id="ARBA00004651"/>
    </source>
</evidence>
<keyword evidence="8" id="KW-0547">Nucleotide-binding</keyword>
<dbReference type="InterPro" id="IPR003661">
    <property type="entry name" value="HisK_dim/P_dom"/>
</dbReference>
<feature type="domain" description="Histidine kinase" evidence="13">
    <location>
        <begin position="160"/>
        <end position="369"/>
    </location>
</feature>
<dbReference type="GO" id="GO:0000155">
    <property type="term" value="F:phosphorelay sensor kinase activity"/>
    <property type="evidence" value="ECO:0007669"/>
    <property type="project" value="InterPro"/>
</dbReference>
<evidence type="ECO:0000259" key="14">
    <source>
        <dbReference type="PROSITE" id="PS50885"/>
    </source>
</evidence>
<dbReference type="Pfam" id="PF00512">
    <property type="entry name" value="HisKA"/>
    <property type="match status" value="1"/>
</dbReference>
<evidence type="ECO:0000256" key="7">
    <source>
        <dbReference type="ARBA" id="ARBA00022692"/>
    </source>
</evidence>
<evidence type="ECO:0000259" key="13">
    <source>
        <dbReference type="PROSITE" id="PS50109"/>
    </source>
</evidence>
<dbReference type="InterPro" id="IPR036097">
    <property type="entry name" value="HisK_dim/P_sf"/>
</dbReference>
<sequence>MASVSGALRGLRSRAANCSVRAAFALYAAVALLAALALSFVVTGLLGLLANSLLPVDPYAYSGTYVYDARKGELVPAIFVACLVIAGRRFYRSRLAGPIAAMDDAARRIAANDLDFRVRATRDDELGRLCGQFEAMRAELARTEGKLWRAAESRRQVNAAFAHDLRTPLTVVRGQAELIARIAGRDDVRAAAAAIVRQAERLSDFADSMRGLDALEAAEVDPAPLDPAAWVREAAADAREVVRDAGCGLVVASAGLPPLVMANGRALSRIADNLVANAARYARSEVGVSLSWADGELELVVTDDGPGFRDVALKRAAEPFWGESKGAGGHLGLGLYVARLLAEKHGGSLELARAEGGGALVRARVSAPETPAVAHGAPDA</sequence>
<keyword evidence="9 15" id="KW-0418">Kinase</keyword>
<keyword evidence="7 12" id="KW-0812">Transmembrane</keyword>
<gene>
    <name evidence="15" type="ORF">K8U72_03670</name>
</gene>
<evidence type="ECO:0000256" key="3">
    <source>
        <dbReference type="ARBA" id="ARBA00012438"/>
    </source>
</evidence>
<evidence type="ECO:0000256" key="4">
    <source>
        <dbReference type="ARBA" id="ARBA00022475"/>
    </source>
</evidence>
<dbReference type="InterPro" id="IPR003594">
    <property type="entry name" value="HATPase_dom"/>
</dbReference>
<dbReference type="SUPFAM" id="SSF55874">
    <property type="entry name" value="ATPase domain of HSP90 chaperone/DNA topoisomerase II/histidine kinase"/>
    <property type="match status" value="1"/>
</dbReference>
<dbReference type="Proteomes" id="UP000697330">
    <property type="component" value="Unassembled WGS sequence"/>
</dbReference>
<keyword evidence="6" id="KW-0808">Transferase</keyword>
<dbReference type="PROSITE" id="PS50885">
    <property type="entry name" value="HAMP"/>
    <property type="match status" value="1"/>
</dbReference>
<dbReference type="SMART" id="SM00388">
    <property type="entry name" value="HisKA"/>
    <property type="match status" value="1"/>
</dbReference>
<protein>
    <recommendedName>
        <fullName evidence="3">histidine kinase</fullName>
        <ecNumber evidence="3">2.7.13.3</ecNumber>
    </recommendedName>
</protein>
<organism evidence="15 16">
    <name type="scientific">Thermophilibacter provencensis</name>
    <dbReference type="NCBI Taxonomy" id="1852386"/>
    <lineage>
        <taxon>Bacteria</taxon>
        <taxon>Bacillati</taxon>
        <taxon>Actinomycetota</taxon>
        <taxon>Coriobacteriia</taxon>
        <taxon>Coriobacteriales</taxon>
        <taxon>Atopobiaceae</taxon>
        <taxon>Thermophilibacter</taxon>
    </lineage>
</organism>
<dbReference type="SMART" id="SM00304">
    <property type="entry name" value="HAMP"/>
    <property type="match status" value="1"/>
</dbReference>
<dbReference type="PANTHER" id="PTHR44936:SF10">
    <property type="entry name" value="SENSOR PROTEIN RSTB"/>
    <property type="match status" value="1"/>
</dbReference>
<dbReference type="Pfam" id="PF00672">
    <property type="entry name" value="HAMP"/>
    <property type="match status" value="1"/>
</dbReference>
<comment type="catalytic activity">
    <reaction evidence="1">
        <text>ATP + protein L-histidine = ADP + protein N-phospho-L-histidine.</text>
        <dbReference type="EC" id="2.7.13.3"/>
    </reaction>
</comment>
<dbReference type="InterPro" id="IPR005467">
    <property type="entry name" value="His_kinase_dom"/>
</dbReference>
<evidence type="ECO:0000313" key="15">
    <source>
        <dbReference type="EMBL" id="HJF44866.1"/>
    </source>
</evidence>
<dbReference type="InterPro" id="IPR003660">
    <property type="entry name" value="HAMP_dom"/>
</dbReference>
<dbReference type="SUPFAM" id="SSF158472">
    <property type="entry name" value="HAMP domain-like"/>
    <property type="match status" value="1"/>
</dbReference>
<evidence type="ECO:0000256" key="11">
    <source>
        <dbReference type="ARBA" id="ARBA00022989"/>
    </source>
</evidence>
<evidence type="ECO:0000256" key="10">
    <source>
        <dbReference type="ARBA" id="ARBA00022840"/>
    </source>
</evidence>
<reference evidence="15" key="1">
    <citation type="journal article" date="2021" name="PeerJ">
        <title>Extensive microbial diversity within the chicken gut microbiome revealed by metagenomics and culture.</title>
        <authorList>
            <person name="Gilroy R."/>
            <person name="Ravi A."/>
            <person name="Getino M."/>
            <person name="Pursley I."/>
            <person name="Horton D.L."/>
            <person name="Alikhan N.F."/>
            <person name="Baker D."/>
            <person name="Gharbi K."/>
            <person name="Hall N."/>
            <person name="Watson M."/>
            <person name="Adriaenssens E.M."/>
            <person name="Foster-Nyarko E."/>
            <person name="Jarju S."/>
            <person name="Secka A."/>
            <person name="Antonio M."/>
            <person name="Oren A."/>
            <person name="Chaudhuri R.R."/>
            <person name="La Ragione R."/>
            <person name="Hildebrand F."/>
            <person name="Pallen M.J."/>
        </authorList>
    </citation>
    <scope>NUCLEOTIDE SEQUENCE</scope>
    <source>
        <strain evidence="15">CHK124-7917</strain>
    </source>
</reference>
<dbReference type="EC" id="2.7.13.3" evidence="3"/>
<keyword evidence="4" id="KW-1003">Cell membrane</keyword>
<name>A0A921GF48_9ACTN</name>
<evidence type="ECO:0000313" key="16">
    <source>
        <dbReference type="Proteomes" id="UP000697330"/>
    </source>
</evidence>
<dbReference type="Gene3D" id="1.10.287.130">
    <property type="match status" value="1"/>
</dbReference>
<comment type="caution">
    <text evidence="15">The sequence shown here is derived from an EMBL/GenBank/DDBJ whole genome shotgun (WGS) entry which is preliminary data.</text>
</comment>
<dbReference type="AlphaFoldDB" id="A0A921GF48"/>
<dbReference type="RefSeq" id="WP_274958806.1">
    <property type="nucleotide sequence ID" value="NZ_DYWQ01000056.1"/>
</dbReference>